<keyword evidence="2" id="KW-1185">Reference proteome</keyword>
<dbReference type="Proteomes" id="UP001221898">
    <property type="component" value="Unassembled WGS sequence"/>
</dbReference>
<organism evidence="1 2">
    <name type="scientific">Aldrovandia affinis</name>
    <dbReference type="NCBI Taxonomy" id="143900"/>
    <lineage>
        <taxon>Eukaryota</taxon>
        <taxon>Metazoa</taxon>
        <taxon>Chordata</taxon>
        <taxon>Craniata</taxon>
        <taxon>Vertebrata</taxon>
        <taxon>Euteleostomi</taxon>
        <taxon>Actinopterygii</taxon>
        <taxon>Neopterygii</taxon>
        <taxon>Teleostei</taxon>
        <taxon>Notacanthiformes</taxon>
        <taxon>Halosauridae</taxon>
        <taxon>Aldrovandia</taxon>
    </lineage>
</organism>
<name>A0AAD7SI77_9TELE</name>
<reference evidence="1" key="1">
    <citation type="journal article" date="2023" name="Science">
        <title>Genome structures resolve the early diversification of teleost fishes.</title>
        <authorList>
            <person name="Parey E."/>
            <person name="Louis A."/>
            <person name="Montfort J."/>
            <person name="Bouchez O."/>
            <person name="Roques C."/>
            <person name="Iampietro C."/>
            <person name="Lluch J."/>
            <person name="Castinel A."/>
            <person name="Donnadieu C."/>
            <person name="Desvignes T."/>
            <person name="Floi Bucao C."/>
            <person name="Jouanno E."/>
            <person name="Wen M."/>
            <person name="Mejri S."/>
            <person name="Dirks R."/>
            <person name="Jansen H."/>
            <person name="Henkel C."/>
            <person name="Chen W.J."/>
            <person name="Zahm M."/>
            <person name="Cabau C."/>
            <person name="Klopp C."/>
            <person name="Thompson A.W."/>
            <person name="Robinson-Rechavi M."/>
            <person name="Braasch I."/>
            <person name="Lecointre G."/>
            <person name="Bobe J."/>
            <person name="Postlethwait J.H."/>
            <person name="Berthelot C."/>
            <person name="Roest Crollius H."/>
            <person name="Guiguen Y."/>
        </authorList>
    </citation>
    <scope>NUCLEOTIDE SEQUENCE</scope>
    <source>
        <strain evidence="1">NC1722</strain>
    </source>
</reference>
<accession>A0AAD7SI77</accession>
<proteinExistence type="predicted"/>
<protein>
    <submittedName>
        <fullName evidence="1">Uncharacterized protein</fullName>
    </submittedName>
</protein>
<gene>
    <name evidence="1" type="ORF">AAFF_G00374970</name>
</gene>
<dbReference type="AlphaFoldDB" id="A0AAD7SI77"/>
<dbReference type="EMBL" id="JAINUG010000067">
    <property type="protein sequence ID" value="KAJ8401916.1"/>
    <property type="molecule type" value="Genomic_DNA"/>
</dbReference>
<evidence type="ECO:0000313" key="1">
    <source>
        <dbReference type="EMBL" id="KAJ8401916.1"/>
    </source>
</evidence>
<evidence type="ECO:0000313" key="2">
    <source>
        <dbReference type="Proteomes" id="UP001221898"/>
    </source>
</evidence>
<comment type="caution">
    <text evidence="1">The sequence shown here is derived from an EMBL/GenBank/DDBJ whole genome shotgun (WGS) entry which is preliminary data.</text>
</comment>
<sequence length="108" mass="12183">MWYQVLPSKLPRPRPCPHARTFPDGCCTLAQYSLASIPTHTPGPPRLAALLPSPRLVMLSTRLRTWPRSHRPPTIILLPLRAPHVLPPLPFACLLFPWLPPPQSLHQL</sequence>